<dbReference type="GO" id="GO:0000466">
    <property type="term" value="P:maturation of 5.8S rRNA from tricistronic rRNA transcript (SSU-rRNA, 5.8S rRNA, LSU-rRNA)"/>
    <property type="evidence" value="ECO:0007669"/>
    <property type="project" value="TreeGrafter"/>
</dbReference>
<dbReference type="OrthoDB" id="5588354at2759"/>
<evidence type="ECO:0000313" key="2">
    <source>
        <dbReference type="Proteomes" id="UP001150907"/>
    </source>
</evidence>
<keyword evidence="2" id="KW-1185">Reference proteome</keyword>
<evidence type="ECO:0000313" key="1">
    <source>
        <dbReference type="EMBL" id="KAJ1997768.1"/>
    </source>
</evidence>
<feature type="non-terminal residue" evidence="1">
    <location>
        <position position="476"/>
    </location>
</feature>
<dbReference type="EMBL" id="JANBQF010001207">
    <property type="protein sequence ID" value="KAJ1997768.1"/>
    <property type="molecule type" value="Genomic_DNA"/>
</dbReference>
<dbReference type="PANTHER" id="PTHR13500">
    <property type="entry name" value="NUCLEOLAR PRERIBOSOMAL-ASSOCIATED PROTEIN 1"/>
    <property type="match status" value="1"/>
</dbReference>
<sequence>MPYPLDPVLLGRGLTILTAPLVRYRNLLLVDMALRKLGDARAWIQAESRAAGAEAGKWAQLDQRLLAAIKQRIPLCKHIVLIHRHLLALADGTAPAADDDLREAESQHAMFANAMMRVMSGYQTHFSELVLETHFEFGSLISGINLPDVVSGGKRASERIRNPMNAHTLLYLLRALTTTPAALVRWMTRVKPLAAEKNGSSEQQQPQHTYLGVVLMVYLFAVQPELREAARVVATEALQSTGLFDHDASGAGSGAVTREAACWLDALSLLVSPHAGRNTRLTFIAEGGIEKGQAAVMSLEEAIQLSSKLPYKYADRIYASAVARVGGSGGGEWDDRLPFSPLLSAVVEAALLRMALGSKSQGASWRGDEFTAARIAAEMRTNGMFALVSEVVCRIAESHGPAIARRLSDFVAVAVRLTLAPRIAKLDAAKNPQKVDDETRYCAKIEAAFAIALADTTDYLSVVSGALPECAVATSG</sequence>
<comment type="caution">
    <text evidence="1">The sequence shown here is derived from an EMBL/GenBank/DDBJ whole genome shotgun (WGS) entry which is preliminary data.</text>
</comment>
<reference evidence="1" key="1">
    <citation type="submission" date="2022-07" db="EMBL/GenBank/DDBJ databases">
        <title>Phylogenomic reconstructions and comparative analyses of Kickxellomycotina fungi.</title>
        <authorList>
            <person name="Reynolds N.K."/>
            <person name="Stajich J.E."/>
            <person name="Barry K."/>
            <person name="Grigoriev I.V."/>
            <person name="Crous P."/>
            <person name="Smith M.E."/>
        </authorList>
    </citation>
    <scope>NUCLEOTIDE SEQUENCE</scope>
    <source>
        <strain evidence="1">IMI 214461</strain>
    </source>
</reference>
<accession>A0A9W8BCE1</accession>
<dbReference type="GO" id="GO:0005730">
    <property type="term" value="C:nucleolus"/>
    <property type="evidence" value="ECO:0007669"/>
    <property type="project" value="TreeGrafter"/>
</dbReference>
<dbReference type="Proteomes" id="UP001150907">
    <property type="component" value="Unassembled WGS sequence"/>
</dbReference>
<dbReference type="PANTHER" id="PTHR13500:SF0">
    <property type="entry name" value="NUCLEOLAR PRE-RIBOSOMAL-ASSOCIATED PROTEIN 1"/>
    <property type="match status" value="1"/>
</dbReference>
<organism evidence="1 2">
    <name type="scientific">Coemansia thaxteri</name>
    <dbReference type="NCBI Taxonomy" id="2663907"/>
    <lineage>
        <taxon>Eukaryota</taxon>
        <taxon>Fungi</taxon>
        <taxon>Fungi incertae sedis</taxon>
        <taxon>Zoopagomycota</taxon>
        <taxon>Kickxellomycotina</taxon>
        <taxon>Kickxellomycetes</taxon>
        <taxon>Kickxellales</taxon>
        <taxon>Kickxellaceae</taxon>
        <taxon>Coemansia</taxon>
    </lineage>
</organism>
<dbReference type="AlphaFoldDB" id="A0A9W8BCE1"/>
<name>A0A9W8BCE1_9FUNG</name>
<gene>
    <name evidence="1" type="ORF">H4R26_005707</name>
</gene>
<dbReference type="GO" id="GO:0000463">
    <property type="term" value="P:maturation of LSU-rRNA from tricistronic rRNA transcript (SSU-rRNA, 5.8S rRNA, LSU-rRNA)"/>
    <property type="evidence" value="ECO:0007669"/>
    <property type="project" value="TreeGrafter"/>
</dbReference>
<dbReference type="InterPro" id="IPR039844">
    <property type="entry name" value="URB1"/>
</dbReference>
<proteinExistence type="predicted"/>
<protein>
    <submittedName>
        <fullName evidence="1">Uncharacterized protein</fullName>
    </submittedName>
</protein>